<accession>A0ABU7RG31</accession>
<dbReference type="RefSeq" id="WP_330974373.1">
    <property type="nucleotide sequence ID" value="NZ_JAZGLY010000003.1"/>
</dbReference>
<feature type="transmembrane region" description="Helical" evidence="1">
    <location>
        <begin position="103"/>
        <end position="122"/>
    </location>
</feature>
<evidence type="ECO:0000256" key="1">
    <source>
        <dbReference type="SAM" id="Phobius"/>
    </source>
</evidence>
<evidence type="ECO:0000313" key="2">
    <source>
        <dbReference type="EMBL" id="MEE6186964.1"/>
    </source>
</evidence>
<keyword evidence="3" id="KW-1185">Reference proteome</keyword>
<organism evidence="2 3">
    <name type="scientific">Niabella digestorum</name>
    <dbReference type="NCBI Taxonomy" id="3117701"/>
    <lineage>
        <taxon>Bacteria</taxon>
        <taxon>Pseudomonadati</taxon>
        <taxon>Bacteroidota</taxon>
        <taxon>Chitinophagia</taxon>
        <taxon>Chitinophagales</taxon>
        <taxon>Chitinophagaceae</taxon>
        <taxon>Niabella</taxon>
    </lineage>
</organism>
<protein>
    <recommendedName>
        <fullName evidence="4">DUF2752 domain-containing protein</fullName>
    </recommendedName>
</protein>
<keyword evidence="1" id="KW-1133">Transmembrane helix</keyword>
<dbReference type="Proteomes" id="UP001357452">
    <property type="component" value="Unassembled WGS sequence"/>
</dbReference>
<dbReference type="PROSITE" id="PS51257">
    <property type="entry name" value="PROKAR_LIPOPROTEIN"/>
    <property type="match status" value="1"/>
</dbReference>
<evidence type="ECO:0000313" key="3">
    <source>
        <dbReference type="Proteomes" id="UP001357452"/>
    </source>
</evidence>
<comment type="caution">
    <text evidence="2">The sequence shown here is derived from an EMBL/GenBank/DDBJ whole genome shotgun (WGS) entry which is preliminary data.</text>
</comment>
<reference evidence="2 3" key="1">
    <citation type="submission" date="2024-01" db="EMBL/GenBank/DDBJ databases">
        <title>Niabella digestum sp. nov., isolated from waste digestion system.</title>
        <authorList>
            <person name="Zhang L."/>
        </authorList>
    </citation>
    <scope>NUCLEOTIDE SEQUENCE [LARGE SCALE GENOMIC DNA]</scope>
    <source>
        <strain evidence="2 3">A18</strain>
    </source>
</reference>
<keyword evidence="1" id="KW-0472">Membrane</keyword>
<keyword evidence="1" id="KW-0812">Transmembrane</keyword>
<dbReference type="EMBL" id="JAZGLY010000003">
    <property type="protein sequence ID" value="MEE6186964.1"/>
    <property type="molecule type" value="Genomic_DNA"/>
</dbReference>
<proteinExistence type="predicted"/>
<name>A0ABU7RG31_9BACT</name>
<feature type="transmembrane region" description="Helical" evidence="1">
    <location>
        <begin position="48"/>
        <end position="65"/>
    </location>
</feature>
<evidence type="ECO:0008006" key="4">
    <source>
        <dbReference type="Google" id="ProtNLM"/>
    </source>
</evidence>
<gene>
    <name evidence="2" type="ORF">V2H41_06735</name>
</gene>
<feature type="transmembrane region" description="Helical" evidence="1">
    <location>
        <begin position="7"/>
        <end position="24"/>
    </location>
</feature>
<sequence length="133" mass="14732">MSRSQIITVLAIVVVIVACFIPWMRVEEPTLLTITGVDTEGTRYGKPAYGHFIWSVLVLLCTFIPKIWAKRINLLFAACNLAWAIRNFAIIPSCDGGICPIKLTGLYLILGASVVIMITAFFPKEPPMKPLTH</sequence>